<organism evidence="4 5">
    <name type="scientific">Bacillus thermotolerans</name>
    <name type="common">Quasibacillus thermotolerans</name>
    <dbReference type="NCBI Taxonomy" id="1221996"/>
    <lineage>
        <taxon>Bacteria</taxon>
        <taxon>Bacillati</taxon>
        <taxon>Bacillota</taxon>
        <taxon>Bacilli</taxon>
        <taxon>Bacillales</taxon>
        <taxon>Bacillaceae</taxon>
        <taxon>Bacillus</taxon>
    </lineage>
</organism>
<dbReference type="Proteomes" id="UP000031563">
    <property type="component" value="Unassembled WGS sequence"/>
</dbReference>
<feature type="chain" id="PRO_5002487744" description="DUF3048 domain-containing protein" evidence="1">
    <location>
        <begin position="23"/>
        <end position="340"/>
    </location>
</feature>
<sequence>MKKMVILSSIAGALLMSGCVSTEEKGTEEGSEQKAIQEHTKEYTFPLTGKPVKEQPEQRAVAVVINNHPKARPQTGLAEADIVYEVLTEGNITRFLAIYQSSQPEKAGPVRSARTYFIDLARGYDSLFIAHGYSPNARERLFSGEVEELNGIQYDGTAFERDPSRQAPHNSYIDFAQVFDKAEQRGYHITGAPDPLSFARVSQSAEGEAEAVRINYSSHPDFQVEYKYNAKTGEYERFSGGKQQFDRETDQPLSASNLLIIEAEHRLVDGQGRLDIDVSSGGKAYFLQGGAAYLADWSNVEGRILPFKDGAPISFAEGKTWIHVIPASKGLNQMVDVKDN</sequence>
<dbReference type="Gene3D" id="3.50.90.10">
    <property type="entry name" value="YerB-like"/>
    <property type="match status" value="1"/>
</dbReference>
<feature type="domain" description="DUF3048" evidence="3">
    <location>
        <begin position="212"/>
        <end position="322"/>
    </location>
</feature>
<dbReference type="InterPro" id="IPR035328">
    <property type="entry name" value="DUF3048_C"/>
</dbReference>
<keyword evidence="1" id="KW-0732">Signal</keyword>
<accession>A0A0F5I466</accession>
<evidence type="ECO:0000313" key="5">
    <source>
        <dbReference type="Proteomes" id="UP000031563"/>
    </source>
</evidence>
<dbReference type="AlphaFoldDB" id="A0A0F5I466"/>
<feature type="signal peptide" evidence="1">
    <location>
        <begin position="1"/>
        <end position="22"/>
    </location>
</feature>
<protein>
    <recommendedName>
        <fullName evidence="6">DUF3048 domain-containing protein</fullName>
    </recommendedName>
</protein>
<dbReference type="Pfam" id="PF11258">
    <property type="entry name" value="DUF3048"/>
    <property type="match status" value="1"/>
</dbReference>
<dbReference type="InterPro" id="IPR021416">
    <property type="entry name" value="DUF3048_N"/>
</dbReference>
<dbReference type="RefSeq" id="WP_040047657.1">
    <property type="nucleotide sequence ID" value="NZ_JWIR02000034.1"/>
</dbReference>
<dbReference type="STRING" id="1221996.QY95_01912"/>
<dbReference type="EMBL" id="JWIR02000034">
    <property type="protein sequence ID" value="KKB40040.1"/>
    <property type="molecule type" value="Genomic_DNA"/>
</dbReference>
<keyword evidence="5" id="KW-1185">Reference proteome</keyword>
<feature type="domain" description="DUF3048" evidence="2">
    <location>
        <begin position="47"/>
        <end position="187"/>
    </location>
</feature>
<evidence type="ECO:0000256" key="1">
    <source>
        <dbReference type="SAM" id="SignalP"/>
    </source>
</evidence>
<evidence type="ECO:0000259" key="3">
    <source>
        <dbReference type="Pfam" id="PF17479"/>
    </source>
</evidence>
<gene>
    <name evidence="4" type="ORF">QY95_01912</name>
</gene>
<dbReference type="Pfam" id="PF17479">
    <property type="entry name" value="DUF3048_C"/>
    <property type="match status" value="1"/>
</dbReference>
<evidence type="ECO:0000313" key="4">
    <source>
        <dbReference type="EMBL" id="KKB40040.1"/>
    </source>
</evidence>
<reference evidence="4" key="1">
    <citation type="submission" date="2015-02" db="EMBL/GenBank/DDBJ databases">
        <title>Genome Assembly of Bacillaceae bacterium MTCC 8252.</title>
        <authorList>
            <person name="Verma A."/>
            <person name="Khatri I."/>
            <person name="Mual P."/>
            <person name="Subramanian S."/>
            <person name="Krishnamurthi S."/>
        </authorList>
    </citation>
    <scope>NUCLEOTIDE SEQUENCE [LARGE SCALE GENOMIC DNA]</scope>
    <source>
        <strain evidence="4">MTCC 8252</strain>
    </source>
</reference>
<dbReference type="OrthoDB" id="9779102at2"/>
<comment type="caution">
    <text evidence="4">The sequence shown here is derived from an EMBL/GenBank/DDBJ whole genome shotgun (WGS) entry which is preliminary data.</text>
</comment>
<name>A0A0F5I466_BACTR</name>
<evidence type="ECO:0008006" key="6">
    <source>
        <dbReference type="Google" id="ProtNLM"/>
    </source>
</evidence>
<dbReference type="PROSITE" id="PS51257">
    <property type="entry name" value="PROKAR_LIPOPROTEIN"/>
    <property type="match status" value="1"/>
</dbReference>
<evidence type="ECO:0000259" key="2">
    <source>
        <dbReference type="Pfam" id="PF11258"/>
    </source>
</evidence>
<proteinExistence type="predicted"/>
<dbReference type="InterPro" id="IPR023158">
    <property type="entry name" value="YerB-like_sf"/>
</dbReference>
<dbReference type="SUPFAM" id="SSF159774">
    <property type="entry name" value="YerB-like"/>
    <property type="match status" value="1"/>
</dbReference>